<protein>
    <recommendedName>
        <fullName evidence="5">Tetratricopeptide repeat protein</fullName>
    </recommendedName>
</protein>
<evidence type="ECO:0000313" key="3">
    <source>
        <dbReference type="EMBL" id="EYC32295.1"/>
    </source>
</evidence>
<dbReference type="OrthoDB" id="533763at2759"/>
<dbReference type="GO" id="GO:0030544">
    <property type="term" value="F:Hsp70 protein binding"/>
    <property type="evidence" value="ECO:0007669"/>
    <property type="project" value="TreeGrafter"/>
</dbReference>
<dbReference type="AlphaFoldDB" id="A0A016VXZ8"/>
<reference evidence="4" key="1">
    <citation type="journal article" date="2015" name="Nat. Genet.">
        <title>The genome and transcriptome of the zoonotic hookworm Ancylostoma ceylanicum identify infection-specific gene families.</title>
        <authorList>
            <person name="Schwarz E.M."/>
            <person name="Hu Y."/>
            <person name="Antoshechkin I."/>
            <person name="Miller M.M."/>
            <person name="Sternberg P.W."/>
            <person name="Aroian R.V."/>
        </authorList>
    </citation>
    <scope>NUCLEOTIDE SEQUENCE</scope>
    <source>
        <strain evidence="4">HY135</strain>
    </source>
</reference>
<dbReference type="PANTHER" id="PTHR45883:SF2">
    <property type="entry name" value="HSC70-INTERACTING PROTEIN"/>
    <property type="match status" value="1"/>
</dbReference>
<name>A0A016VXZ8_9BILA</name>
<dbReference type="Gene3D" id="1.25.40.10">
    <property type="entry name" value="Tetratricopeptide repeat domain"/>
    <property type="match status" value="1"/>
</dbReference>
<sequence length="91" mass="10642">MYFSLLGKWVEAHSDLATACKLDYDDVANEWLKEVEPNVSLVFFLCGVFMKSAVITMKAKRLFLHEQEFYKLCEAETHFLPCRWKSDSLND</sequence>
<keyword evidence="4" id="KW-1185">Reference proteome</keyword>
<proteinExistence type="predicted"/>
<dbReference type="InterPro" id="IPR011990">
    <property type="entry name" value="TPR-like_helical_dom_sf"/>
</dbReference>
<evidence type="ECO:0008006" key="5">
    <source>
        <dbReference type="Google" id="ProtNLM"/>
    </source>
</evidence>
<organism evidence="3 4">
    <name type="scientific">Ancylostoma ceylanicum</name>
    <dbReference type="NCBI Taxonomy" id="53326"/>
    <lineage>
        <taxon>Eukaryota</taxon>
        <taxon>Metazoa</taxon>
        <taxon>Ecdysozoa</taxon>
        <taxon>Nematoda</taxon>
        <taxon>Chromadorea</taxon>
        <taxon>Rhabditida</taxon>
        <taxon>Rhabditina</taxon>
        <taxon>Rhabditomorpha</taxon>
        <taxon>Strongyloidea</taxon>
        <taxon>Ancylostomatidae</taxon>
        <taxon>Ancylostomatinae</taxon>
        <taxon>Ancylostoma</taxon>
    </lineage>
</organism>
<accession>A0A016VXZ8</accession>
<keyword evidence="1" id="KW-0677">Repeat</keyword>
<dbReference type="STRING" id="53326.A0A016VXZ8"/>
<gene>
    <name evidence="3" type="primary">Acey_s0003.g1503</name>
    <name evidence="3" type="ORF">Y032_0003g1503</name>
</gene>
<dbReference type="EMBL" id="JARK01001339">
    <property type="protein sequence ID" value="EYC32295.1"/>
    <property type="molecule type" value="Genomic_DNA"/>
</dbReference>
<keyword evidence="2" id="KW-0802">TPR repeat</keyword>
<comment type="caution">
    <text evidence="3">The sequence shown here is derived from an EMBL/GenBank/DDBJ whole genome shotgun (WGS) entry which is preliminary data.</text>
</comment>
<dbReference type="Proteomes" id="UP000024635">
    <property type="component" value="Unassembled WGS sequence"/>
</dbReference>
<dbReference type="PANTHER" id="PTHR45883">
    <property type="entry name" value="HSC70-INTERACTING PROTEIN"/>
    <property type="match status" value="1"/>
</dbReference>
<evidence type="ECO:0000256" key="2">
    <source>
        <dbReference type="ARBA" id="ARBA00022803"/>
    </source>
</evidence>
<evidence type="ECO:0000313" key="4">
    <source>
        <dbReference type="Proteomes" id="UP000024635"/>
    </source>
</evidence>
<evidence type="ECO:0000256" key="1">
    <source>
        <dbReference type="ARBA" id="ARBA00022737"/>
    </source>
</evidence>